<evidence type="ECO:0000256" key="1">
    <source>
        <dbReference type="SAM" id="MobiDB-lite"/>
    </source>
</evidence>
<evidence type="ECO:0008006" key="5">
    <source>
        <dbReference type="Google" id="ProtNLM"/>
    </source>
</evidence>
<protein>
    <recommendedName>
        <fullName evidence="5">Secreted protein</fullName>
    </recommendedName>
</protein>
<keyword evidence="4" id="KW-1185">Reference proteome</keyword>
<feature type="chain" id="PRO_5047179151" description="Secreted protein" evidence="2">
    <location>
        <begin position="20"/>
        <end position="97"/>
    </location>
</feature>
<keyword evidence="2" id="KW-0732">Signal</keyword>
<organism evidence="3 4">
    <name type="scientific">Pseudoxanthomonas sacheonensis</name>
    <dbReference type="NCBI Taxonomy" id="443615"/>
    <lineage>
        <taxon>Bacteria</taxon>
        <taxon>Pseudomonadati</taxon>
        <taxon>Pseudomonadota</taxon>
        <taxon>Gammaproteobacteria</taxon>
        <taxon>Lysobacterales</taxon>
        <taxon>Lysobacteraceae</taxon>
        <taxon>Pseudoxanthomonas</taxon>
    </lineage>
</organism>
<accession>A0ABU1RY39</accession>
<evidence type="ECO:0000313" key="3">
    <source>
        <dbReference type="EMBL" id="MDR6843270.1"/>
    </source>
</evidence>
<name>A0ABU1RY39_9GAMM</name>
<feature type="region of interest" description="Disordered" evidence="1">
    <location>
        <begin position="20"/>
        <end position="97"/>
    </location>
</feature>
<reference evidence="3 4" key="1">
    <citation type="submission" date="2023-07" db="EMBL/GenBank/DDBJ databases">
        <title>Sorghum-associated microbial communities from plants grown in Nebraska, USA.</title>
        <authorList>
            <person name="Schachtman D."/>
        </authorList>
    </citation>
    <scope>NUCLEOTIDE SEQUENCE [LARGE SCALE GENOMIC DNA]</scope>
    <source>
        <strain evidence="3 4">BE107</strain>
    </source>
</reference>
<dbReference type="EMBL" id="JAVDTT010000006">
    <property type="protein sequence ID" value="MDR6843270.1"/>
    <property type="molecule type" value="Genomic_DNA"/>
</dbReference>
<dbReference type="RefSeq" id="WP_310096296.1">
    <property type="nucleotide sequence ID" value="NZ_JAVDTT010000006.1"/>
</dbReference>
<feature type="compositionally biased region" description="Low complexity" evidence="1">
    <location>
        <begin position="44"/>
        <end position="56"/>
    </location>
</feature>
<dbReference type="Proteomes" id="UP001254759">
    <property type="component" value="Unassembled WGS sequence"/>
</dbReference>
<evidence type="ECO:0000256" key="2">
    <source>
        <dbReference type="SAM" id="SignalP"/>
    </source>
</evidence>
<proteinExistence type="predicted"/>
<comment type="caution">
    <text evidence="3">The sequence shown here is derived from an EMBL/GenBank/DDBJ whole genome shotgun (WGS) entry which is preliminary data.</text>
</comment>
<feature type="signal peptide" evidence="2">
    <location>
        <begin position="1"/>
        <end position="19"/>
    </location>
</feature>
<evidence type="ECO:0000313" key="4">
    <source>
        <dbReference type="Proteomes" id="UP001254759"/>
    </source>
</evidence>
<gene>
    <name evidence="3" type="ORF">J2W94_003583</name>
</gene>
<sequence length="97" mass="9862">MLRLSLALLLICASAHALAQNGRNAPPNPGACQETEAVARDDAAQAGAAHPKATAARNKYAKPASASPGGGGGGGDEDGLQRVRGSKWHSFLPGMFR</sequence>